<dbReference type="Proteomes" id="UP000541610">
    <property type="component" value="Unassembled WGS sequence"/>
</dbReference>
<accession>A0A7J6PGZ5</accession>
<dbReference type="PANTHER" id="PTHR37984:SF5">
    <property type="entry name" value="PROTEIN NYNRIN-LIKE"/>
    <property type="match status" value="1"/>
</dbReference>
<dbReference type="EMBL" id="JABANP010000023">
    <property type="protein sequence ID" value="KAF4695177.1"/>
    <property type="molecule type" value="Genomic_DNA"/>
</dbReference>
<reference evidence="2 3" key="1">
    <citation type="submission" date="2020-04" db="EMBL/GenBank/DDBJ databases">
        <title>Perkinsus olseni comparative genomics.</title>
        <authorList>
            <person name="Bogema D.R."/>
        </authorList>
    </citation>
    <scope>NUCLEOTIDE SEQUENCE [LARGE SCALE GENOMIC DNA]</scope>
    <source>
        <strain evidence="2">00978-12</strain>
    </source>
</reference>
<dbReference type="InterPro" id="IPR012337">
    <property type="entry name" value="RNaseH-like_sf"/>
</dbReference>
<gene>
    <name evidence="2" type="ORF">FOZ60_005500</name>
</gene>
<dbReference type="PANTHER" id="PTHR37984">
    <property type="entry name" value="PROTEIN CBG26694"/>
    <property type="match status" value="1"/>
</dbReference>
<proteinExistence type="predicted"/>
<feature type="domain" description="Integrase catalytic" evidence="1">
    <location>
        <begin position="332"/>
        <end position="500"/>
    </location>
</feature>
<dbReference type="PROSITE" id="PS50994">
    <property type="entry name" value="INTEGRASE"/>
    <property type="match status" value="1"/>
</dbReference>
<protein>
    <recommendedName>
        <fullName evidence="1">Integrase catalytic domain-containing protein</fullName>
    </recommendedName>
</protein>
<sequence>MVPDAGSAPRTLWDFLFATAFVPAVAWDRVTDESSLQDDLVRVAREDLSFEQEEIDGTFESAVAAYVPYRSLATTMANRLHNYIDVWSRSEEKPGSKKCLKCLLDDWSTIRDGFMSALSSQSLEPPSKCLVLGLFASDVVYHVLSKLIGDEEHEGREPIWKMLSGALINVVLPVDLLSQAGRRLLRTIKRQAVKDLEQSGWSPVGLRWYDFDMAICEGYGDDDALVESPNDNRFLKIGLLWYQVTLFSPAGDLIPQLLLPSSKDDDGILANLVWHLHFSTAHSCPAIVLGLVRNYCVWQKQRRFVQDLLRSCDYCQRVARDRIRDYCGVRQIHTIPWYRVGLDVYGPVYRAARYDKQGRAPYNYVLSYTCYYTNKTILRPLHHCSGSEIAMVHKQVVADFGRMPFLSVDCGSEFMNQDFLSVTVEEGIEVCYDSPNSPWSRAPVERRHSVISKLLRVLALSGRSSEWHQHLDEATMAINSSSLLRGDQLLTPDMLFFSYRPCSALSLWFSPLNDGARSTDLREQLKLRLIYDAQWMQNRETDRLEVDKRGHVPRPRPEVGDEVLVWVDPTGDKFKYSWRGPYTVMDYTDKGQVVLEGLKRPQALSNVKIYHRDIMTANISTTKTGDVPPKEHHRLDGVSQNDFLMAKGSLYQVVSVNYNEATIKAVKVTIEDSVLIYSDEVCIRVTNGTVSLSRTARRMLNTLSLQ</sequence>
<dbReference type="AlphaFoldDB" id="A0A7J6PGZ5"/>
<name>A0A7J6PGZ5_PEROL</name>
<dbReference type="InterPro" id="IPR001584">
    <property type="entry name" value="Integrase_cat-core"/>
</dbReference>
<evidence type="ECO:0000313" key="3">
    <source>
        <dbReference type="Proteomes" id="UP000541610"/>
    </source>
</evidence>
<dbReference type="OrthoDB" id="3863715at2759"/>
<organism evidence="2 3">
    <name type="scientific">Perkinsus olseni</name>
    <name type="common">Perkinsus atlanticus</name>
    <dbReference type="NCBI Taxonomy" id="32597"/>
    <lineage>
        <taxon>Eukaryota</taxon>
        <taxon>Sar</taxon>
        <taxon>Alveolata</taxon>
        <taxon>Perkinsozoa</taxon>
        <taxon>Perkinsea</taxon>
        <taxon>Perkinsida</taxon>
        <taxon>Perkinsidae</taxon>
        <taxon>Perkinsus</taxon>
    </lineage>
</organism>
<dbReference type="GO" id="GO:0003676">
    <property type="term" value="F:nucleic acid binding"/>
    <property type="evidence" value="ECO:0007669"/>
    <property type="project" value="InterPro"/>
</dbReference>
<dbReference type="GO" id="GO:0015074">
    <property type="term" value="P:DNA integration"/>
    <property type="evidence" value="ECO:0007669"/>
    <property type="project" value="InterPro"/>
</dbReference>
<dbReference type="SUPFAM" id="SSF53098">
    <property type="entry name" value="Ribonuclease H-like"/>
    <property type="match status" value="1"/>
</dbReference>
<dbReference type="Gene3D" id="3.30.420.10">
    <property type="entry name" value="Ribonuclease H-like superfamily/Ribonuclease H"/>
    <property type="match status" value="1"/>
</dbReference>
<dbReference type="InterPro" id="IPR036397">
    <property type="entry name" value="RNaseH_sf"/>
</dbReference>
<evidence type="ECO:0000259" key="1">
    <source>
        <dbReference type="PROSITE" id="PS50994"/>
    </source>
</evidence>
<dbReference type="InterPro" id="IPR050951">
    <property type="entry name" value="Retrovirus_Pol_polyprotein"/>
</dbReference>
<comment type="caution">
    <text evidence="2">The sequence shown here is derived from an EMBL/GenBank/DDBJ whole genome shotgun (WGS) entry which is preliminary data.</text>
</comment>
<evidence type="ECO:0000313" key="2">
    <source>
        <dbReference type="EMBL" id="KAF4695177.1"/>
    </source>
</evidence>